<sequence>MVGNVKGTNKLPCRKPRLFPPPVPSTGEDKTDPALLYKSLDSVSQGAVVVSCGLCPSSVGVLLMPSVCEVLLVK</sequence>
<dbReference type="AlphaFoldDB" id="A0ABD0MA13"/>
<accession>A0ABD0MA13</accession>
<protein>
    <submittedName>
        <fullName evidence="2">Uncharacterized protein</fullName>
    </submittedName>
</protein>
<dbReference type="Proteomes" id="UP001519460">
    <property type="component" value="Unassembled WGS sequence"/>
</dbReference>
<name>A0ABD0MA13_9CAEN</name>
<dbReference type="EMBL" id="JACVVK020000002">
    <property type="protein sequence ID" value="KAK7508314.1"/>
    <property type="molecule type" value="Genomic_DNA"/>
</dbReference>
<feature type="region of interest" description="Disordered" evidence="1">
    <location>
        <begin position="1"/>
        <end position="30"/>
    </location>
</feature>
<reference evidence="2 3" key="1">
    <citation type="journal article" date="2023" name="Sci. Data">
        <title>Genome assembly of the Korean intertidal mud-creeper Batillaria attramentaria.</title>
        <authorList>
            <person name="Patra A.K."/>
            <person name="Ho P.T."/>
            <person name="Jun S."/>
            <person name="Lee S.J."/>
            <person name="Kim Y."/>
            <person name="Won Y.J."/>
        </authorList>
    </citation>
    <scope>NUCLEOTIDE SEQUENCE [LARGE SCALE GENOMIC DNA]</scope>
    <source>
        <strain evidence="2">Wonlab-2016</strain>
    </source>
</reference>
<evidence type="ECO:0000313" key="3">
    <source>
        <dbReference type="Proteomes" id="UP001519460"/>
    </source>
</evidence>
<gene>
    <name evidence="2" type="ORF">BaRGS_00000553</name>
</gene>
<proteinExistence type="predicted"/>
<organism evidence="2 3">
    <name type="scientific">Batillaria attramentaria</name>
    <dbReference type="NCBI Taxonomy" id="370345"/>
    <lineage>
        <taxon>Eukaryota</taxon>
        <taxon>Metazoa</taxon>
        <taxon>Spiralia</taxon>
        <taxon>Lophotrochozoa</taxon>
        <taxon>Mollusca</taxon>
        <taxon>Gastropoda</taxon>
        <taxon>Caenogastropoda</taxon>
        <taxon>Sorbeoconcha</taxon>
        <taxon>Cerithioidea</taxon>
        <taxon>Batillariidae</taxon>
        <taxon>Batillaria</taxon>
    </lineage>
</organism>
<evidence type="ECO:0000313" key="2">
    <source>
        <dbReference type="EMBL" id="KAK7508314.1"/>
    </source>
</evidence>
<keyword evidence="3" id="KW-1185">Reference proteome</keyword>
<comment type="caution">
    <text evidence="2">The sequence shown here is derived from an EMBL/GenBank/DDBJ whole genome shotgun (WGS) entry which is preliminary data.</text>
</comment>
<evidence type="ECO:0000256" key="1">
    <source>
        <dbReference type="SAM" id="MobiDB-lite"/>
    </source>
</evidence>